<proteinExistence type="predicted"/>
<feature type="coiled-coil region" evidence="1">
    <location>
        <begin position="86"/>
        <end position="148"/>
    </location>
</feature>
<dbReference type="AlphaFoldDB" id="A0A699I0G7"/>
<organism evidence="2">
    <name type="scientific">Tanacetum cinerariifolium</name>
    <name type="common">Dalmatian daisy</name>
    <name type="synonym">Chrysanthemum cinerariifolium</name>
    <dbReference type="NCBI Taxonomy" id="118510"/>
    <lineage>
        <taxon>Eukaryota</taxon>
        <taxon>Viridiplantae</taxon>
        <taxon>Streptophyta</taxon>
        <taxon>Embryophyta</taxon>
        <taxon>Tracheophyta</taxon>
        <taxon>Spermatophyta</taxon>
        <taxon>Magnoliopsida</taxon>
        <taxon>eudicotyledons</taxon>
        <taxon>Gunneridae</taxon>
        <taxon>Pentapetalae</taxon>
        <taxon>asterids</taxon>
        <taxon>campanulids</taxon>
        <taxon>Asterales</taxon>
        <taxon>Asteraceae</taxon>
        <taxon>Asteroideae</taxon>
        <taxon>Anthemideae</taxon>
        <taxon>Anthemidinae</taxon>
        <taxon>Tanacetum</taxon>
    </lineage>
</organism>
<gene>
    <name evidence="2" type="ORF">Tci_470929</name>
</gene>
<keyword evidence="2" id="KW-0695">RNA-directed DNA polymerase</keyword>
<protein>
    <submittedName>
        <fullName evidence="2">RNA-directed DNA polymerase, eukaryota, reverse transcriptase zinc-binding domain protein</fullName>
    </submittedName>
</protein>
<keyword evidence="1" id="KW-0175">Coiled coil</keyword>
<reference evidence="2" key="1">
    <citation type="journal article" date="2019" name="Sci. Rep.">
        <title>Draft genome of Tanacetum cinerariifolium, the natural source of mosquito coil.</title>
        <authorList>
            <person name="Yamashiro T."/>
            <person name="Shiraishi A."/>
            <person name="Satake H."/>
            <person name="Nakayama K."/>
        </authorList>
    </citation>
    <scope>NUCLEOTIDE SEQUENCE</scope>
</reference>
<dbReference type="EMBL" id="BKCJ010229510">
    <property type="protein sequence ID" value="GEY98955.1"/>
    <property type="molecule type" value="Genomic_DNA"/>
</dbReference>
<evidence type="ECO:0000256" key="1">
    <source>
        <dbReference type="SAM" id="Coils"/>
    </source>
</evidence>
<name>A0A699I0G7_TANCI</name>
<keyword evidence="2" id="KW-0808">Transferase</keyword>
<evidence type="ECO:0000313" key="2">
    <source>
        <dbReference type="EMBL" id="GEY98955.1"/>
    </source>
</evidence>
<dbReference type="GO" id="GO:0003964">
    <property type="term" value="F:RNA-directed DNA polymerase activity"/>
    <property type="evidence" value="ECO:0007669"/>
    <property type="project" value="UniProtKB-KW"/>
</dbReference>
<sequence length="485" mass="55885">MWCFCVIRSDKSMENALRACCKGIKIVKILIHKGDENCHQAKELKIYSLGSTSGIKASEEALNKKNHFYYTQDLSVEEMAYTSSGLQSVEERLVHYKKNKALFEEKINTLNLKVRLRDNTLVEYTKKLEKTKKERDELKLTLEKFQNSSKYLNNLLESQVSDMVKTGLGYKAASPAEESFVKSSEMLQNQENVKSRLDKGYHAVPPPYTGNYIPSKPDLMFIDEQVESESVDVVSNVTSSAVKTVESKVESVDVKNKGVYITIETKHVEKNSFSHLIIENWNSDDKSEVEFEFKVKVKTVRPCIEKIKFVKTAREKLEKVETPKQHKHYPRGNQINWNNLMSQRLGNIIDNLHNDLEDLDLRYGPYAMALNLIVADKMAHNDIAFSLRRQPRDGVEMEQFRALSIVIEGVLLHDMVDRWKWTLEGSGEFSVASARKFIDNSRLICSPKRTRWIKMVPIKVNILAWKVQFDLLSTRLNLSHRGIEI</sequence>
<comment type="caution">
    <text evidence="2">The sequence shown here is derived from an EMBL/GenBank/DDBJ whole genome shotgun (WGS) entry which is preliminary data.</text>
</comment>
<accession>A0A699I0G7</accession>
<keyword evidence="2" id="KW-0548">Nucleotidyltransferase</keyword>